<organism evidence="2 3">
    <name type="scientific">Candidatus Beckwithbacteria bacterium RBG_13_42_9</name>
    <dbReference type="NCBI Taxonomy" id="1797457"/>
    <lineage>
        <taxon>Bacteria</taxon>
        <taxon>Candidatus Beckwithiibacteriota</taxon>
    </lineage>
</organism>
<sequence length="347" mass="39592">MRINFILDGIGTSGGVRMVFNFANFLFHRGHQVTVYSRRNKLPENLNELKHWLLIRKLDLFTPFPHCFPIHFVNDLKDSSKITDADRVIATACSTAFIVNGYPQSKGEKFYFVQDFENWANSSKMALQSWLLPLKTIVTCQHLLSLFKTKTGKKPFTLVYYGLEDQFFNHQKKRFFPHKKQAVVTMIYNSTERKGGLDGIAALKTVKKEFPETIFNLFGIDQTIKKYRHWANIHYFPTQNRILDLYRQTDIFVSPSRKEGFGLPGLEALANKCALASTGVGAVCEYSQPGKSSLISPPKNPRALAENIIKLLKNSEKIKYFALSGFKQAQRFKMATAGPKFEKVLSA</sequence>
<dbReference type="Pfam" id="PF00534">
    <property type="entry name" value="Glycos_transf_1"/>
    <property type="match status" value="1"/>
</dbReference>
<dbReference type="AlphaFoldDB" id="A0A1F5E7I4"/>
<protein>
    <recommendedName>
        <fullName evidence="1">Glycosyl transferase family 1 domain-containing protein</fullName>
    </recommendedName>
</protein>
<dbReference type="PANTHER" id="PTHR12526">
    <property type="entry name" value="GLYCOSYLTRANSFERASE"/>
    <property type="match status" value="1"/>
</dbReference>
<dbReference type="CDD" id="cd03801">
    <property type="entry name" value="GT4_PimA-like"/>
    <property type="match status" value="1"/>
</dbReference>
<accession>A0A1F5E7I4</accession>
<dbReference type="Gene3D" id="3.40.50.2000">
    <property type="entry name" value="Glycogen Phosphorylase B"/>
    <property type="match status" value="1"/>
</dbReference>
<feature type="domain" description="Glycosyl transferase family 1" evidence="1">
    <location>
        <begin position="172"/>
        <end position="321"/>
    </location>
</feature>
<name>A0A1F5E7I4_9BACT</name>
<dbReference type="PANTHER" id="PTHR12526:SF630">
    <property type="entry name" value="GLYCOSYLTRANSFERASE"/>
    <property type="match status" value="1"/>
</dbReference>
<comment type="caution">
    <text evidence="2">The sequence shown here is derived from an EMBL/GenBank/DDBJ whole genome shotgun (WGS) entry which is preliminary data.</text>
</comment>
<reference evidence="2 3" key="1">
    <citation type="journal article" date="2016" name="Nat. Commun.">
        <title>Thousands of microbial genomes shed light on interconnected biogeochemical processes in an aquifer system.</title>
        <authorList>
            <person name="Anantharaman K."/>
            <person name="Brown C.T."/>
            <person name="Hug L.A."/>
            <person name="Sharon I."/>
            <person name="Castelle C.J."/>
            <person name="Probst A.J."/>
            <person name="Thomas B.C."/>
            <person name="Singh A."/>
            <person name="Wilkins M.J."/>
            <person name="Karaoz U."/>
            <person name="Brodie E.L."/>
            <person name="Williams K.H."/>
            <person name="Hubbard S.S."/>
            <person name="Banfield J.F."/>
        </authorList>
    </citation>
    <scope>NUCLEOTIDE SEQUENCE [LARGE SCALE GENOMIC DNA]</scope>
</reference>
<dbReference type="Gene3D" id="3.40.50.11090">
    <property type="match status" value="1"/>
</dbReference>
<dbReference type="InterPro" id="IPR001296">
    <property type="entry name" value="Glyco_trans_1"/>
</dbReference>
<evidence type="ECO:0000259" key="1">
    <source>
        <dbReference type="Pfam" id="PF00534"/>
    </source>
</evidence>
<dbReference type="Proteomes" id="UP000177006">
    <property type="component" value="Unassembled WGS sequence"/>
</dbReference>
<evidence type="ECO:0000313" key="3">
    <source>
        <dbReference type="Proteomes" id="UP000177006"/>
    </source>
</evidence>
<dbReference type="SUPFAM" id="SSF53756">
    <property type="entry name" value="UDP-Glycosyltransferase/glycogen phosphorylase"/>
    <property type="match status" value="1"/>
</dbReference>
<proteinExistence type="predicted"/>
<dbReference type="GO" id="GO:0016757">
    <property type="term" value="F:glycosyltransferase activity"/>
    <property type="evidence" value="ECO:0007669"/>
    <property type="project" value="InterPro"/>
</dbReference>
<dbReference type="STRING" id="1797457.A2160_02050"/>
<evidence type="ECO:0000313" key="2">
    <source>
        <dbReference type="EMBL" id="OGD63266.1"/>
    </source>
</evidence>
<dbReference type="EMBL" id="MEZK01000010">
    <property type="protein sequence ID" value="OGD63266.1"/>
    <property type="molecule type" value="Genomic_DNA"/>
</dbReference>
<gene>
    <name evidence="2" type="ORF">A2160_02050</name>
</gene>